<evidence type="ECO:0000313" key="6">
    <source>
        <dbReference type="EMBL" id="CAD7699038.1"/>
    </source>
</evidence>
<evidence type="ECO:0000256" key="1">
    <source>
        <dbReference type="ARBA" id="ARBA00004370"/>
    </source>
</evidence>
<dbReference type="SMART" id="SM00664">
    <property type="entry name" value="DoH"/>
    <property type="match status" value="2"/>
</dbReference>
<dbReference type="InterPro" id="IPR045266">
    <property type="entry name" value="DOH_DOMON"/>
</dbReference>
<dbReference type="AlphaFoldDB" id="A0A8S1IVE6"/>
<evidence type="ECO:0000256" key="2">
    <source>
        <dbReference type="ARBA" id="ARBA00022448"/>
    </source>
</evidence>
<organism evidence="6 7">
    <name type="scientific">Ostreobium quekettii</name>
    <dbReference type="NCBI Taxonomy" id="121088"/>
    <lineage>
        <taxon>Eukaryota</taxon>
        <taxon>Viridiplantae</taxon>
        <taxon>Chlorophyta</taxon>
        <taxon>core chlorophytes</taxon>
        <taxon>Ulvophyceae</taxon>
        <taxon>TCBD clade</taxon>
        <taxon>Bryopsidales</taxon>
        <taxon>Ostreobineae</taxon>
        <taxon>Ostreobiaceae</taxon>
        <taxon>Ostreobium</taxon>
    </lineage>
</organism>
<dbReference type="PANTHER" id="PTHR23130">
    <property type="entry name" value="CYTOCHROME B561 AND DOMON DOMAIN-CONTAINING PROTEIN"/>
    <property type="match status" value="1"/>
</dbReference>
<dbReference type="InterPro" id="IPR005018">
    <property type="entry name" value="DOMON_domain"/>
</dbReference>
<dbReference type="GO" id="GO:0016020">
    <property type="term" value="C:membrane"/>
    <property type="evidence" value="ECO:0007669"/>
    <property type="project" value="UniProtKB-SubCell"/>
</dbReference>
<feature type="domain" description="DOMON" evidence="5">
    <location>
        <begin position="200"/>
        <end position="331"/>
    </location>
</feature>
<keyword evidence="2" id="KW-0813">Transport</keyword>
<gene>
    <name evidence="6" type="ORF">OSTQU699_LOCUS4397</name>
</gene>
<proteinExistence type="predicted"/>
<keyword evidence="3" id="KW-0732">Signal</keyword>
<evidence type="ECO:0000256" key="4">
    <source>
        <dbReference type="ARBA" id="ARBA00023136"/>
    </source>
</evidence>
<comment type="caution">
    <text evidence="6">The sequence shown here is derived from an EMBL/GenBank/DDBJ whole genome shotgun (WGS) entry which is preliminary data.</text>
</comment>
<keyword evidence="4" id="KW-0472">Membrane</keyword>
<dbReference type="EMBL" id="CAJHUC010000945">
    <property type="protein sequence ID" value="CAD7699038.1"/>
    <property type="molecule type" value="Genomic_DNA"/>
</dbReference>
<protein>
    <recommendedName>
        <fullName evidence="5">DOMON domain-containing protein</fullName>
    </recommendedName>
</protein>
<dbReference type="Proteomes" id="UP000708148">
    <property type="component" value="Unassembled WGS sequence"/>
</dbReference>
<accession>A0A8S1IVE6</accession>
<keyword evidence="7" id="KW-1185">Reference proteome</keyword>
<dbReference type="OrthoDB" id="530877at2759"/>
<evidence type="ECO:0000256" key="3">
    <source>
        <dbReference type="ARBA" id="ARBA00022729"/>
    </source>
</evidence>
<feature type="domain" description="DOMON" evidence="5">
    <location>
        <begin position="11"/>
        <end position="130"/>
    </location>
</feature>
<dbReference type="CDD" id="cd09631">
    <property type="entry name" value="DOMON_DOH"/>
    <property type="match status" value="2"/>
</dbReference>
<comment type="subcellular location">
    <subcellularLocation>
        <location evidence="1">Membrane</location>
    </subcellularLocation>
</comment>
<reference evidence="6" key="1">
    <citation type="submission" date="2020-12" db="EMBL/GenBank/DDBJ databases">
        <authorList>
            <person name="Iha C."/>
        </authorList>
    </citation>
    <scope>NUCLEOTIDE SEQUENCE</scope>
</reference>
<dbReference type="Pfam" id="PF03351">
    <property type="entry name" value="DOMON"/>
    <property type="match status" value="2"/>
</dbReference>
<evidence type="ECO:0000259" key="5">
    <source>
        <dbReference type="PROSITE" id="PS50836"/>
    </source>
</evidence>
<dbReference type="PANTHER" id="PTHR23130:SF171">
    <property type="entry name" value="OS01G0895300 PROTEIN"/>
    <property type="match status" value="1"/>
</dbReference>
<name>A0A8S1IVE6_9CHLO</name>
<evidence type="ECO:0000313" key="7">
    <source>
        <dbReference type="Proteomes" id="UP000708148"/>
    </source>
</evidence>
<sequence>MAVHWVLGPVSGENLAPSAPTPSGGEISILLEGNTTGWLSLSFADTALSMSPADAVLGWVEADGAVVVKSYRIAAKSVSASNEDADVPLTNIAGSETDGVTVIEYTRALNAGAFPINASSPSIRVNAAHGADGEDSLVYHGTNRAAFTADLVAEQQEVEDATPVGPGPAPAAPEEDATMPCQLASNKNGYACMTTIPGVDAMTVHWVVGPVSGTGFNDSAPTPSKGDISILMEGNTTGWLGFAFGGSALAMNPADAVLGWVEEGGTVVAKSYKITRKGISDSDEDPAIPLADVRGSQLDGVTTIEFTRAMNAGQFPINITAGPVRTNAAHGDEDSLSYHGANRNSFMTNFTIGQGRLRLLSRRRRRRGVFVQICNGSFYERIAGAPCGCSIAKPFRAIVG</sequence>
<dbReference type="PROSITE" id="PS50836">
    <property type="entry name" value="DOMON"/>
    <property type="match status" value="2"/>
</dbReference>